<reference evidence="1 2" key="1">
    <citation type="submission" date="2023-03" db="EMBL/GenBank/DDBJ databases">
        <title>Genome insight into feeding habits of ladybird beetles.</title>
        <authorList>
            <person name="Li H.-S."/>
            <person name="Huang Y.-H."/>
            <person name="Pang H."/>
        </authorList>
    </citation>
    <scope>NUCLEOTIDE SEQUENCE [LARGE SCALE GENOMIC DNA]</scope>
    <source>
        <strain evidence="1">SYSU_2023b</strain>
        <tissue evidence="1">Whole body</tissue>
    </source>
</reference>
<dbReference type="EMBL" id="JARQZJ010000127">
    <property type="protein sequence ID" value="KAK9890944.1"/>
    <property type="molecule type" value="Genomic_DNA"/>
</dbReference>
<dbReference type="AlphaFoldDB" id="A0AAW1V6N5"/>
<protein>
    <recommendedName>
        <fullName evidence="3">CUB domain-containing protein</fullName>
    </recommendedName>
</protein>
<organism evidence="1 2">
    <name type="scientific">Henosepilachna vigintioctopunctata</name>
    <dbReference type="NCBI Taxonomy" id="420089"/>
    <lineage>
        <taxon>Eukaryota</taxon>
        <taxon>Metazoa</taxon>
        <taxon>Ecdysozoa</taxon>
        <taxon>Arthropoda</taxon>
        <taxon>Hexapoda</taxon>
        <taxon>Insecta</taxon>
        <taxon>Pterygota</taxon>
        <taxon>Neoptera</taxon>
        <taxon>Endopterygota</taxon>
        <taxon>Coleoptera</taxon>
        <taxon>Polyphaga</taxon>
        <taxon>Cucujiformia</taxon>
        <taxon>Coccinelloidea</taxon>
        <taxon>Coccinellidae</taxon>
        <taxon>Epilachninae</taxon>
        <taxon>Epilachnini</taxon>
        <taxon>Henosepilachna</taxon>
    </lineage>
</organism>
<evidence type="ECO:0008006" key="3">
    <source>
        <dbReference type="Google" id="ProtNLM"/>
    </source>
</evidence>
<dbReference type="Proteomes" id="UP001431783">
    <property type="component" value="Unassembled WGS sequence"/>
</dbReference>
<sequence length="95" mass="10641">MLVVHLTVHSMCHGTKLYSASDDKRCQKVSKREIVIPSDKPLTDEAFHTELTGARNSCYPMIHLDMSKKMFYSPGYPAATYPNNSDCTVVLTGIF</sequence>
<keyword evidence="2" id="KW-1185">Reference proteome</keyword>
<name>A0AAW1V6N5_9CUCU</name>
<gene>
    <name evidence="1" type="ORF">WA026_013285</name>
</gene>
<comment type="caution">
    <text evidence="1">The sequence shown here is derived from an EMBL/GenBank/DDBJ whole genome shotgun (WGS) entry which is preliminary data.</text>
</comment>
<evidence type="ECO:0000313" key="2">
    <source>
        <dbReference type="Proteomes" id="UP001431783"/>
    </source>
</evidence>
<proteinExistence type="predicted"/>
<accession>A0AAW1V6N5</accession>
<evidence type="ECO:0000313" key="1">
    <source>
        <dbReference type="EMBL" id="KAK9890944.1"/>
    </source>
</evidence>